<dbReference type="InterPro" id="IPR036259">
    <property type="entry name" value="MFS_trans_sf"/>
</dbReference>
<keyword evidence="3" id="KW-1003">Cell membrane</keyword>
<dbReference type="PROSITE" id="PS50850">
    <property type="entry name" value="MFS"/>
    <property type="match status" value="1"/>
</dbReference>
<dbReference type="Gene3D" id="1.20.1250.20">
    <property type="entry name" value="MFS general substrate transporter like domains"/>
    <property type="match status" value="1"/>
</dbReference>
<feature type="transmembrane region" description="Helical" evidence="7">
    <location>
        <begin position="143"/>
        <end position="163"/>
    </location>
</feature>
<dbReference type="InterPro" id="IPR011701">
    <property type="entry name" value="MFS"/>
</dbReference>
<keyword evidence="2" id="KW-0813">Transport</keyword>
<feature type="domain" description="Major facilitator superfamily (MFS) profile" evidence="8">
    <location>
        <begin position="17"/>
        <end position="395"/>
    </location>
</feature>
<sequence length="409" mass="44246">MTGTEEKPPPLWRLNSHQKVLESGALLNAIAFFAALPFASLYLADETSLSKPAIGAVVGGIAFSAAFGGILGGMLVDRFGAVRIMLVGLTLFTVDYALLATVRGDVLIVVLILALGVPGFLVNPGARKLLSLAADESGRVFRLRYMTLCLGGILGPLIGGALYSISPVWFFGVPAVTYFAYLILFAVRRRFLAELESPGAHSTVRFPLSKTMRDRRLLAATAAGLAIYFVFSQLESMIPLYMKGLYETQAHSYFAALFMTNAVLALAFQIPIDRISTKLSRDQLILLGCVNFAIAFFCFWAGSASIALLFVGIVFWTIGEGILLPTPDIAVHSIADDERKGAYFGFADIRYLGFFVGPVVGGTLLGAGIPLYFWVMALFIFVCAPLLIHQFSAPSDVRQQTLRPVMADD</sequence>
<protein>
    <submittedName>
        <fullName evidence="9">MFS transporter</fullName>
    </submittedName>
</protein>
<evidence type="ECO:0000256" key="4">
    <source>
        <dbReference type="ARBA" id="ARBA00022692"/>
    </source>
</evidence>
<feature type="transmembrane region" description="Helical" evidence="7">
    <location>
        <begin position="169"/>
        <end position="187"/>
    </location>
</feature>
<evidence type="ECO:0000256" key="2">
    <source>
        <dbReference type="ARBA" id="ARBA00022448"/>
    </source>
</evidence>
<dbReference type="InterPro" id="IPR020846">
    <property type="entry name" value="MFS_dom"/>
</dbReference>
<feature type="transmembrane region" description="Helical" evidence="7">
    <location>
        <begin position="82"/>
        <end position="100"/>
    </location>
</feature>
<comment type="subcellular location">
    <subcellularLocation>
        <location evidence="1">Cell membrane</location>
        <topology evidence="1">Multi-pass membrane protein</topology>
    </subcellularLocation>
</comment>
<dbReference type="GO" id="GO:0022857">
    <property type="term" value="F:transmembrane transporter activity"/>
    <property type="evidence" value="ECO:0007669"/>
    <property type="project" value="InterPro"/>
</dbReference>
<name>A0A8J3UWL2_9ACTN</name>
<evidence type="ECO:0000313" key="10">
    <source>
        <dbReference type="Proteomes" id="UP000605992"/>
    </source>
</evidence>
<dbReference type="RefSeq" id="WP_203943052.1">
    <property type="nucleotide sequence ID" value="NZ_BOOR01000007.1"/>
</dbReference>
<feature type="transmembrane region" description="Helical" evidence="7">
    <location>
        <begin position="343"/>
        <end position="365"/>
    </location>
</feature>
<dbReference type="PANTHER" id="PTHR23517">
    <property type="entry name" value="RESISTANCE PROTEIN MDTM, PUTATIVE-RELATED-RELATED"/>
    <property type="match status" value="1"/>
</dbReference>
<dbReference type="Proteomes" id="UP000605992">
    <property type="component" value="Unassembled WGS sequence"/>
</dbReference>
<evidence type="ECO:0000256" key="6">
    <source>
        <dbReference type="ARBA" id="ARBA00023136"/>
    </source>
</evidence>
<dbReference type="AlphaFoldDB" id="A0A8J3UWL2"/>
<feature type="transmembrane region" description="Helical" evidence="7">
    <location>
        <begin position="217"/>
        <end position="234"/>
    </location>
</feature>
<feature type="transmembrane region" description="Helical" evidence="7">
    <location>
        <begin position="371"/>
        <end position="388"/>
    </location>
</feature>
<evidence type="ECO:0000256" key="3">
    <source>
        <dbReference type="ARBA" id="ARBA00022475"/>
    </source>
</evidence>
<dbReference type="InterPro" id="IPR050171">
    <property type="entry name" value="MFS_Transporters"/>
</dbReference>
<accession>A0A8J3UWL2</accession>
<evidence type="ECO:0000313" key="9">
    <source>
        <dbReference type="EMBL" id="GII52757.1"/>
    </source>
</evidence>
<evidence type="ECO:0000256" key="1">
    <source>
        <dbReference type="ARBA" id="ARBA00004651"/>
    </source>
</evidence>
<dbReference type="Pfam" id="PF07690">
    <property type="entry name" value="MFS_1"/>
    <property type="match status" value="1"/>
</dbReference>
<keyword evidence="4 7" id="KW-0812">Transmembrane</keyword>
<keyword evidence="6 7" id="KW-0472">Membrane</keyword>
<evidence type="ECO:0000256" key="5">
    <source>
        <dbReference type="ARBA" id="ARBA00022989"/>
    </source>
</evidence>
<keyword evidence="10" id="KW-1185">Reference proteome</keyword>
<proteinExistence type="predicted"/>
<gene>
    <name evidence="9" type="ORF">Pth03_11460</name>
</gene>
<feature type="transmembrane region" description="Helical" evidence="7">
    <location>
        <begin position="20"/>
        <end position="42"/>
    </location>
</feature>
<organism evidence="9 10">
    <name type="scientific">Planotetraspora thailandica</name>
    <dbReference type="NCBI Taxonomy" id="487172"/>
    <lineage>
        <taxon>Bacteria</taxon>
        <taxon>Bacillati</taxon>
        <taxon>Actinomycetota</taxon>
        <taxon>Actinomycetes</taxon>
        <taxon>Streptosporangiales</taxon>
        <taxon>Streptosporangiaceae</taxon>
        <taxon>Planotetraspora</taxon>
    </lineage>
</organism>
<dbReference type="GO" id="GO:0005886">
    <property type="term" value="C:plasma membrane"/>
    <property type="evidence" value="ECO:0007669"/>
    <property type="project" value="UniProtKB-SubCell"/>
</dbReference>
<dbReference type="SUPFAM" id="SSF103473">
    <property type="entry name" value="MFS general substrate transporter"/>
    <property type="match status" value="1"/>
</dbReference>
<reference evidence="9" key="1">
    <citation type="submission" date="2021-01" db="EMBL/GenBank/DDBJ databases">
        <title>Whole genome shotgun sequence of Planotetraspora thailandica NBRC 104271.</title>
        <authorList>
            <person name="Komaki H."/>
            <person name="Tamura T."/>
        </authorList>
    </citation>
    <scope>NUCLEOTIDE SEQUENCE</scope>
    <source>
        <strain evidence="9">NBRC 104271</strain>
    </source>
</reference>
<evidence type="ECO:0000256" key="7">
    <source>
        <dbReference type="SAM" id="Phobius"/>
    </source>
</evidence>
<feature type="transmembrane region" description="Helical" evidence="7">
    <location>
        <begin position="254"/>
        <end position="272"/>
    </location>
</feature>
<feature type="transmembrane region" description="Helical" evidence="7">
    <location>
        <begin position="54"/>
        <end position="75"/>
    </location>
</feature>
<dbReference type="PANTHER" id="PTHR23517:SF2">
    <property type="entry name" value="MULTIDRUG RESISTANCE PROTEIN MDTH"/>
    <property type="match status" value="1"/>
</dbReference>
<evidence type="ECO:0000259" key="8">
    <source>
        <dbReference type="PROSITE" id="PS50850"/>
    </source>
</evidence>
<feature type="transmembrane region" description="Helical" evidence="7">
    <location>
        <begin position="106"/>
        <end position="122"/>
    </location>
</feature>
<keyword evidence="5 7" id="KW-1133">Transmembrane helix</keyword>
<dbReference type="EMBL" id="BOOR01000007">
    <property type="protein sequence ID" value="GII52757.1"/>
    <property type="molecule type" value="Genomic_DNA"/>
</dbReference>
<feature type="transmembrane region" description="Helical" evidence="7">
    <location>
        <begin position="284"/>
        <end position="302"/>
    </location>
</feature>
<comment type="caution">
    <text evidence="9">The sequence shown here is derived from an EMBL/GenBank/DDBJ whole genome shotgun (WGS) entry which is preliminary data.</text>
</comment>